<gene>
    <name evidence="1" type="ORF">SISSUDRAFT_1068179</name>
</gene>
<reference evidence="1 2" key="1">
    <citation type="journal article" date="2016" name="Mol. Biol. Evol.">
        <title>Comparative Genomics of Early-Diverging Mushroom-Forming Fungi Provides Insights into the Origins of Lignocellulose Decay Capabilities.</title>
        <authorList>
            <person name="Nagy L.G."/>
            <person name="Riley R."/>
            <person name="Tritt A."/>
            <person name="Adam C."/>
            <person name="Daum C."/>
            <person name="Floudas D."/>
            <person name="Sun H."/>
            <person name="Yadav J.S."/>
            <person name="Pangilinan J."/>
            <person name="Larsson K.H."/>
            <person name="Matsuura K."/>
            <person name="Barry K."/>
            <person name="Labutti K."/>
            <person name="Kuo R."/>
            <person name="Ohm R.A."/>
            <person name="Bhattacharya S.S."/>
            <person name="Shirouzu T."/>
            <person name="Yoshinaga Y."/>
            <person name="Martin F.M."/>
            <person name="Grigoriev I.V."/>
            <person name="Hibbett D.S."/>
        </authorList>
    </citation>
    <scope>NUCLEOTIDE SEQUENCE [LARGE SCALE GENOMIC DNA]</scope>
    <source>
        <strain evidence="1 2">HHB10207 ss-3</strain>
    </source>
</reference>
<dbReference type="Proteomes" id="UP000076798">
    <property type="component" value="Unassembled WGS sequence"/>
</dbReference>
<dbReference type="AlphaFoldDB" id="A0A165WE74"/>
<proteinExistence type="predicted"/>
<protein>
    <submittedName>
        <fullName evidence="1">Uncharacterized protein</fullName>
    </submittedName>
</protein>
<evidence type="ECO:0000313" key="2">
    <source>
        <dbReference type="Proteomes" id="UP000076798"/>
    </source>
</evidence>
<organism evidence="1 2">
    <name type="scientific">Sistotremastrum suecicum HHB10207 ss-3</name>
    <dbReference type="NCBI Taxonomy" id="1314776"/>
    <lineage>
        <taxon>Eukaryota</taxon>
        <taxon>Fungi</taxon>
        <taxon>Dikarya</taxon>
        <taxon>Basidiomycota</taxon>
        <taxon>Agaricomycotina</taxon>
        <taxon>Agaricomycetes</taxon>
        <taxon>Sistotremastrales</taxon>
        <taxon>Sistotremastraceae</taxon>
        <taxon>Sistotremastrum</taxon>
    </lineage>
</organism>
<evidence type="ECO:0000313" key="1">
    <source>
        <dbReference type="EMBL" id="KZT31045.1"/>
    </source>
</evidence>
<accession>A0A165WE74</accession>
<dbReference type="EMBL" id="KV428942">
    <property type="protein sequence ID" value="KZT31045.1"/>
    <property type="molecule type" value="Genomic_DNA"/>
</dbReference>
<sequence length="79" mass="8356">MSEETAVRLLSPNDKQDVSLMFALLAAIARLPAVPTDARHPATFVAQAICLCPRSSCDSTRPTAISIPLSSAAPKPLPR</sequence>
<name>A0A165WE74_9AGAM</name>
<keyword evidence="2" id="KW-1185">Reference proteome</keyword>